<gene>
    <name evidence="7" type="ORF">LCGC14_0684190</name>
</gene>
<dbReference type="Gene3D" id="1.10.1740.10">
    <property type="match status" value="1"/>
</dbReference>
<accession>A0A0F9QSB8</accession>
<evidence type="ECO:0000256" key="2">
    <source>
        <dbReference type="ARBA" id="ARBA00023015"/>
    </source>
</evidence>
<dbReference type="SUPFAM" id="SSF88946">
    <property type="entry name" value="Sigma2 domain of RNA polymerase sigma factors"/>
    <property type="match status" value="1"/>
</dbReference>
<reference evidence="7" key="1">
    <citation type="journal article" date="2015" name="Nature">
        <title>Complex archaea that bridge the gap between prokaryotes and eukaryotes.</title>
        <authorList>
            <person name="Spang A."/>
            <person name="Saw J.H."/>
            <person name="Jorgensen S.L."/>
            <person name="Zaremba-Niedzwiedzka K."/>
            <person name="Martijn J."/>
            <person name="Lind A.E."/>
            <person name="van Eijk R."/>
            <person name="Schleper C."/>
            <person name="Guy L."/>
            <person name="Ettema T.J."/>
        </authorList>
    </citation>
    <scope>NUCLEOTIDE SEQUENCE</scope>
</reference>
<name>A0A0F9QSB8_9ZZZZ</name>
<evidence type="ECO:0000259" key="6">
    <source>
        <dbReference type="Pfam" id="PF08281"/>
    </source>
</evidence>
<comment type="similarity">
    <text evidence="1">Belongs to the sigma-70 factor family. ECF subfamily.</text>
</comment>
<evidence type="ECO:0000256" key="3">
    <source>
        <dbReference type="ARBA" id="ARBA00023082"/>
    </source>
</evidence>
<feature type="domain" description="RNA polymerase sigma-70 region 2" evidence="5">
    <location>
        <begin position="26"/>
        <end position="91"/>
    </location>
</feature>
<evidence type="ECO:0000313" key="7">
    <source>
        <dbReference type="EMBL" id="KKN45309.1"/>
    </source>
</evidence>
<dbReference type="NCBIfam" id="TIGR02937">
    <property type="entry name" value="sigma70-ECF"/>
    <property type="match status" value="1"/>
</dbReference>
<dbReference type="PANTHER" id="PTHR43133:SF51">
    <property type="entry name" value="RNA POLYMERASE SIGMA FACTOR"/>
    <property type="match status" value="1"/>
</dbReference>
<dbReference type="InterPro" id="IPR013249">
    <property type="entry name" value="RNA_pol_sigma70_r4_t2"/>
</dbReference>
<sequence>MSSMNEDKELVERTIKGDKEAFEMIIQKYQQPLLNYIGRTVGERELALDFTQEVFIKTYSHLHSYKSQYKFSTWLFKIASNFIIDYWRKKKIDAFSLDQKEQDSDLPPLQVPDKEPSIVKKFEISELREKIDQTLEKIPAPLREVFVWRHINEFSYEEMAEIKGLPVGTIKNRVFQARELIRKRLEEKV</sequence>
<dbReference type="InterPro" id="IPR036388">
    <property type="entry name" value="WH-like_DNA-bd_sf"/>
</dbReference>
<dbReference type="Pfam" id="PF04542">
    <property type="entry name" value="Sigma70_r2"/>
    <property type="match status" value="1"/>
</dbReference>
<dbReference type="Pfam" id="PF08281">
    <property type="entry name" value="Sigma70_r4_2"/>
    <property type="match status" value="1"/>
</dbReference>
<keyword evidence="2" id="KW-0805">Transcription regulation</keyword>
<dbReference type="Gene3D" id="1.10.10.10">
    <property type="entry name" value="Winged helix-like DNA-binding domain superfamily/Winged helix DNA-binding domain"/>
    <property type="match status" value="1"/>
</dbReference>
<evidence type="ECO:0000256" key="4">
    <source>
        <dbReference type="ARBA" id="ARBA00023163"/>
    </source>
</evidence>
<dbReference type="AlphaFoldDB" id="A0A0F9QSB8"/>
<dbReference type="GO" id="GO:0006352">
    <property type="term" value="P:DNA-templated transcription initiation"/>
    <property type="evidence" value="ECO:0007669"/>
    <property type="project" value="InterPro"/>
</dbReference>
<evidence type="ECO:0000256" key="1">
    <source>
        <dbReference type="ARBA" id="ARBA00010641"/>
    </source>
</evidence>
<organism evidence="7">
    <name type="scientific">marine sediment metagenome</name>
    <dbReference type="NCBI Taxonomy" id="412755"/>
    <lineage>
        <taxon>unclassified sequences</taxon>
        <taxon>metagenomes</taxon>
        <taxon>ecological metagenomes</taxon>
    </lineage>
</organism>
<keyword evidence="4" id="KW-0804">Transcription</keyword>
<feature type="domain" description="RNA polymerase sigma factor 70 region 4 type 2" evidence="6">
    <location>
        <begin position="128"/>
        <end position="179"/>
    </location>
</feature>
<dbReference type="SUPFAM" id="SSF88659">
    <property type="entry name" value="Sigma3 and sigma4 domains of RNA polymerase sigma factors"/>
    <property type="match status" value="1"/>
</dbReference>
<dbReference type="InterPro" id="IPR039425">
    <property type="entry name" value="RNA_pol_sigma-70-like"/>
</dbReference>
<dbReference type="PANTHER" id="PTHR43133">
    <property type="entry name" value="RNA POLYMERASE ECF-TYPE SIGMA FACTO"/>
    <property type="match status" value="1"/>
</dbReference>
<protein>
    <submittedName>
        <fullName evidence="7">Uncharacterized protein</fullName>
    </submittedName>
</protein>
<dbReference type="EMBL" id="LAZR01001397">
    <property type="protein sequence ID" value="KKN45309.1"/>
    <property type="molecule type" value="Genomic_DNA"/>
</dbReference>
<dbReference type="CDD" id="cd06171">
    <property type="entry name" value="Sigma70_r4"/>
    <property type="match status" value="1"/>
</dbReference>
<dbReference type="GO" id="GO:0003677">
    <property type="term" value="F:DNA binding"/>
    <property type="evidence" value="ECO:0007669"/>
    <property type="project" value="InterPro"/>
</dbReference>
<dbReference type="InterPro" id="IPR013324">
    <property type="entry name" value="RNA_pol_sigma_r3/r4-like"/>
</dbReference>
<dbReference type="InterPro" id="IPR014284">
    <property type="entry name" value="RNA_pol_sigma-70_dom"/>
</dbReference>
<keyword evidence="3" id="KW-0731">Sigma factor</keyword>
<proteinExistence type="inferred from homology"/>
<dbReference type="InterPro" id="IPR007627">
    <property type="entry name" value="RNA_pol_sigma70_r2"/>
</dbReference>
<dbReference type="GO" id="GO:0016987">
    <property type="term" value="F:sigma factor activity"/>
    <property type="evidence" value="ECO:0007669"/>
    <property type="project" value="UniProtKB-KW"/>
</dbReference>
<comment type="caution">
    <text evidence="7">The sequence shown here is derived from an EMBL/GenBank/DDBJ whole genome shotgun (WGS) entry which is preliminary data.</text>
</comment>
<dbReference type="InterPro" id="IPR013325">
    <property type="entry name" value="RNA_pol_sigma_r2"/>
</dbReference>
<evidence type="ECO:0000259" key="5">
    <source>
        <dbReference type="Pfam" id="PF04542"/>
    </source>
</evidence>